<gene>
    <name evidence="4" type="ORF">EPJ76_01680</name>
</gene>
<dbReference type="Gene3D" id="3.40.50.720">
    <property type="entry name" value="NAD(P)-binding Rossmann-like Domain"/>
    <property type="match status" value="1"/>
</dbReference>
<sequence>MQCMKNMNKTIIEEDIDNIVKCNDFSELKNKSVFITGATGLFGLWLLEFLLFLNKKYDFNISITILTRSYNNFISKYPKFKDYNINYIENDVVNFKLNKRYDFFFDLVWAKLKNNEYTYDTMISGIKNVINICKDIEVEKLLFISSGSVYGKQPSNILKITEDTKGIPINDYAKAKKYSEELLLDSKINIGIARGFSFVGAYMKLDYFAMANFIDSVINNRDIIINGDGSPIRSYLYMADAIYWLLTILLKSKNKSIYNVGGGGGISIYDLAKKVAKQNNNYTGEIKVLGKTNIGVAPERYVPDISKIIKELGVKENYTLEAAIKRTIEYYKGL</sequence>
<keyword evidence="2" id="KW-0472">Membrane</keyword>
<protein>
    <submittedName>
        <fullName evidence="4">NAD(P)-dependent oxidoreductase</fullName>
    </submittedName>
</protein>
<comment type="caution">
    <text evidence="4">The sequence shown here is derived from an EMBL/GenBank/DDBJ whole genome shotgun (WGS) entry which is preliminary data.</text>
</comment>
<dbReference type="PANTHER" id="PTHR43000">
    <property type="entry name" value="DTDP-D-GLUCOSE 4,6-DEHYDRATASE-RELATED"/>
    <property type="match status" value="1"/>
</dbReference>
<evidence type="ECO:0000259" key="3">
    <source>
        <dbReference type="Pfam" id="PF01370"/>
    </source>
</evidence>
<evidence type="ECO:0000313" key="5">
    <source>
        <dbReference type="Proteomes" id="UP000322327"/>
    </source>
</evidence>
<dbReference type="InterPro" id="IPR036291">
    <property type="entry name" value="NAD(P)-bd_dom_sf"/>
</dbReference>
<dbReference type="Pfam" id="PF01370">
    <property type="entry name" value="Epimerase"/>
    <property type="match status" value="1"/>
</dbReference>
<feature type="transmembrane region" description="Helical" evidence="2">
    <location>
        <begin position="33"/>
        <end position="53"/>
    </location>
</feature>
<feature type="domain" description="NAD-dependent epimerase/dehydratase" evidence="3">
    <location>
        <begin position="33"/>
        <end position="261"/>
    </location>
</feature>
<evidence type="ECO:0000256" key="1">
    <source>
        <dbReference type="ARBA" id="ARBA00007637"/>
    </source>
</evidence>
<evidence type="ECO:0000256" key="2">
    <source>
        <dbReference type="SAM" id="Phobius"/>
    </source>
</evidence>
<dbReference type="EMBL" id="SAYI01000005">
    <property type="protein sequence ID" value="TXJ58187.1"/>
    <property type="molecule type" value="Genomic_DNA"/>
</dbReference>
<dbReference type="Proteomes" id="UP000322327">
    <property type="component" value="Unassembled WGS sequence"/>
</dbReference>
<keyword evidence="2" id="KW-0812">Transmembrane</keyword>
<reference evidence="4 5" key="1">
    <citation type="journal article" date="1992" name="Lakartidningen">
        <title>[Penicillin V and not amoxicillin is the first choice preparation in acute otitis].</title>
        <authorList>
            <person name="Kamme C."/>
            <person name="Lundgren K."/>
            <person name="Prellner K."/>
        </authorList>
    </citation>
    <scope>NUCLEOTIDE SEQUENCE [LARGE SCALE GENOMIC DNA]</scope>
    <source>
        <strain evidence="4 5">PC3053II</strain>
    </source>
</reference>
<organism evidence="4 5">
    <name type="scientific">Brachyspira aalborgi</name>
    <dbReference type="NCBI Taxonomy" id="29522"/>
    <lineage>
        <taxon>Bacteria</taxon>
        <taxon>Pseudomonadati</taxon>
        <taxon>Spirochaetota</taxon>
        <taxon>Spirochaetia</taxon>
        <taxon>Brachyspirales</taxon>
        <taxon>Brachyspiraceae</taxon>
        <taxon>Brachyspira</taxon>
    </lineage>
</organism>
<keyword evidence="2" id="KW-1133">Transmembrane helix</keyword>
<dbReference type="InterPro" id="IPR001509">
    <property type="entry name" value="Epimerase_deHydtase"/>
</dbReference>
<dbReference type="SUPFAM" id="SSF51735">
    <property type="entry name" value="NAD(P)-binding Rossmann-fold domains"/>
    <property type="match status" value="1"/>
</dbReference>
<evidence type="ECO:0000313" key="4">
    <source>
        <dbReference type="EMBL" id="TXJ58187.1"/>
    </source>
</evidence>
<comment type="similarity">
    <text evidence="1">Belongs to the NAD(P)-dependent epimerase/dehydratase family.</text>
</comment>
<dbReference type="AlphaFoldDB" id="A0A5C8G8R9"/>
<proteinExistence type="inferred from homology"/>
<accession>A0A5C8G8R9</accession>
<name>A0A5C8G8R9_9SPIR</name>